<evidence type="ECO:0000256" key="5">
    <source>
        <dbReference type="ARBA" id="ARBA00022759"/>
    </source>
</evidence>
<keyword evidence="5" id="KW-0255">Endonuclease</keyword>
<comment type="cofactor">
    <cofactor evidence="1">
        <name>Zn(2+)</name>
        <dbReference type="ChEBI" id="CHEBI:29105"/>
    </cofactor>
</comment>
<accession>A0A1F5WQI9</accession>
<dbReference type="GO" id="GO:0004222">
    <property type="term" value="F:metalloendopeptidase activity"/>
    <property type="evidence" value="ECO:0007669"/>
    <property type="project" value="InterPro"/>
</dbReference>
<evidence type="ECO:0000313" key="9">
    <source>
        <dbReference type="Proteomes" id="UP000177723"/>
    </source>
</evidence>
<dbReference type="Proteomes" id="UP000177723">
    <property type="component" value="Unassembled WGS sequence"/>
</dbReference>
<evidence type="ECO:0000256" key="4">
    <source>
        <dbReference type="ARBA" id="ARBA00022723"/>
    </source>
</evidence>
<dbReference type="Gene3D" id="3.40.390.30">
    <property type="entry name" value="Metalloproteases ('zincins'), catalytic domain"/>
    <property type="match status" value="1"/>
</dbReference>
<evidence type="ECO:0000256" key="1">
    <source>
        <dbReference type="ARBA" id="ARBA00001947"/>
    </source>
</evidence>
<protein>
    <submittedName>
        <fullName evidence="8">rRNA maturation RNase YbeY</fullName>
    </submittedName>
</protein>
<proteinExistence type="inferred from homology"/>
<dbReference type="GO" id="GO:0046872">
    <property type="term" value="F:metal ion binding"/>
    <property type="evidence" value="ECO:0007669"/>
    <property type="project" value="UniProtKB-KW"/>
</dbReference>
<dbReference type="InterPro" id="IPR002036">
    <property type="entry name" value="YbeY"/>
</dbReference>
<dbReference type="InterPro" id="IPR023091">
    <property type="entry name" value="MetalPrtase_cat_dom_sf_prd"/>
</dbReference>
<keyword evidence="4" id="KW-0479">Metal-binding</keyword>
<evidence type="ECO:0000313" key="8">
    <source>
        <dbReference type="EMBL" id="OGF77943.1"/>
    </source>
</evidence>
<evidence type="ECO:0000256" key="2">
    <source>
        <dbReference type="ARBA" id="ARBA00010875"/>
    </source>
</evidence>
<dbReference type="AlphaFoldDB" id="A0A1F5WQI9"/>
<reference evidence="8 9" key="1">
    <citation type="journal article" date="2016" name="Nat. Commun.">
        <title>Thousands of microbial genomes shed light on interconnected biogeochemical processes in an aquifer system.</title>
        <authorList>
            <person name="Anantharaman K."/>
            <person name="Brown C.T."/>
            <person name="Hug L.A."/>
            <person name="Sharon I."/>
            <person name="Castelle C.J."/>
            <person name="Probst A.J."/>
            <person name="Thomas B.C."/>
            <person name="Singh A."/>
            <person name="Wilkins M.J."/>
            <person name="Karaoz U."/>
            <person name="Brodie E.L."/>
            <person name="Williams K.H."/>
            <person name="Hubbard S.S."/>
            <person name="Banfield J.F."/>
        </authorList>
    </citation>
    <scope>NUCLEOTIDE SEQUENCE [LARGE SCALE GENOMIC DNA]</scope>
</reference>
<keyword evidence="3" id="KW-0540">Nuclease</keyword>
<dbReference type="SUPFAM" id="SSF55486">
    <property type="entry name" value="Metalloproteases ('zincins'), catalytic domain"/>
    <property type="match status" value="1"/>
</dbReference>
<evidence type="ECO:0000256" key="3">
    <source>
        <dbReference type="ARBA" id="ARBA00022722"/>
    </source>
</evidence>
<dbReference type="GO" id="GO:0006364">
    <property type="term" value="P:rRNA processing"/>
    <property type="evidence" value="ECO:0007669"/>
    <property type="project" value="InterPro"/>
</dbReference>
<evidence type="ECO:0000256" key="7">
    <source>
        <dbReference type="ARBA" id="ARBA00022833"/>
    </source>
</evidence>
<dbReference type="EMBL" id="MFHT01000008">
    <property type="protein sequence ID" value="OGF77943.1"/>
    <property type="molecule type" value="Genomic_DNA"/>
</dbReference>
<name>A0A1F5WQI9_9BACT</name>
<comment type="similarity">
    <text evidence="2">Belongs to the endoribonuclease YbeY family.</text>
</comment>
<comment type="caution">
    <text evidence="8">The sequence shown here is derived from an EMBL/GenBank/DDBJ whole genome shotgun (WGS) entry which is preliminary data.</text>
</comment>
<dbReference type="Pfam" id="PF02130">
    <property type="entry name" value="YbeY"/>
    <property type="match status" value="1"/>
</dbReference>
<dbReference type="GO" id="GO:0004519">
    <property type="term" value="F:endonuclease activity"/>
    <property type="evidence" value="ECO:0007669"/>
    <property type="project" value="UniProtKB-KW"/>
</dbReference>
<evidence type="ECO:0000256" key="6">
    <source>
        <dbReference type="ARBA" id="ARBA00022801"/>
    </source>
</evidence>
<sequence>MLATIKINKAKTPRLPYLTTMKKLFGGKYNLDLIFATPSIMKKIYKKNTNVLSFDLSKNQGQIFLEPNLIKKEAGLYNRSFRQHVWALYIHGLLHLKGYGHGQRMEIMERKLCRGI</sequence>
<organism evidence="8 9">
    <name type="scientific">Candidatus Giovannonibacteria bacterium RIFCSPHIGHO2_12_FULL_43_15</name>
    <dbReference type="NCBI Taxonomy" id="1798341"/>
    <lineage>
        <taxon>Bacteria</taxon>
        <taxon>Candidatus Giovannoniibacteriota</taxon>
    </lineage>
</organism>
<keyword evidence="7" id="KW-0862">Zinc</keyword>
<keyword evidence="6" id="KW-0378">Hydrolase</keyword>
<gene>
    <name evidence="8" type="ORF">A3F23_03830</name>
</gene>